<dbReference type="Proteomes" id="UP001299235">
    <property type="component" value="Unassembled WGS sequence"/>
</dbReference>
<accession>A0ABS8F019</accession>
<name>A0ABS8F019_9FIRM</name>
<evidence type="ECO:0000313" key="3">
    <source>
        <dbReference type="Proteomes" id="UP001299235"/>
    </source>
</evidence>
<dbReference type="SMART" id="SM00257">
    <property type="entry name" value="LysM"/>
    <property type="match status" value="1"/>
</dbReference>
<organism evidence="2 3">
    <name type="scientific">Hominisplanchenecus faecis</name>
    <dbReference type="NCBI Taxonomy" id="2885351"/>
    <lineage>
        <taxon>Bacteria</taxon>
        <taxon>Bacillati</taxon>
        <taxon>Bacillota</taxon>
        <taxon>Clostridia</taxon>
        <taxon>Lachnospirales</taxon>
        <taxon>Lachnospiraceae</taxon>
        <taxon>Hominisplanchenecus</taxon>
    </lineage>
</organism>
<gene>
    <name evidence="2" type="ORF">LKD42_10790</name>
</gene>
<dbReference type="Gene3D" id="3.10.350.10">
    <property type="entry name" value="LysM domain"/>
    <property type="match status" value="1"/>
</dbReference>
<feature type="domain" description="LysM" evidence="1">
    <location>
        <begin position="62"/>
        <end position="114"/>
    </location>
</feature>
<dbReference type="Pfam" id="PF01476">
    <property type="entry name" value="LysM"/>
    <property type="match status" value="1"/>
</dbReference>
<keyword evidence="3" id="KW-1185">Reference proteome</keyword>
<dbReference type="InterPro" id="IPR036779">
    <property type="entry name" value="LysM_dom_sf"/>
</dbReference>
<dbReference type="InterPro" id="IPR018392">
    <property type="entry name" value="LysM"/>
</dbReference>
<comment type="caution">
    <text evidence="2">The sequence shown here is derived from an EMBL/GenBank/DDBJ whole genome shotgun (WGS) entry which is preliminary data.</text>
</comment>
<dbReference type="PROSITE" id="PS51782">
    <property type="entry name" value="LYSM"/>
    <property type="match status" value="1"/>
</dbReference>
<dbReference type="SUPFAM" id="SSF54106">
    <property type="entry name" value="LysM domain"/>
    <property type="match status" value="1"/>
</dbReference>
<dbReference type="RefSeq" id="WP_248835691.1">
    <property type="nucleotide sequence ID" value="NZ_JAJEQE010000039.1"/>
</dbReference>
<dbReference type="CDD" id="cd00118">
    <property type="entry name" value="LysM"/>
    <property type="match status" value="1"/>
</dbReference>
<sequence length="122" mass="14333">MTEKSMIMNRKRNRKQCMVKRYSCLFTAILITFLILAVSLSICFTVNADQEKPTRHAYKYYTDIVIQKGESLWDIANEHMTEEYDSPKTYIKEVKSINSLTDVDKIYAGQRIVIPYYSTELK</sequence>
<protein>
    <submittedName>
        <fullName evidence="2">LysM peptidoglycan-binding domain-containing protein</fullName>
    </submittedName>
</protein>
<proteinExistence type="predicted"/>
<dbReference type="EMBL" id="JAJEQE010000039">
    <property type="protein sequence ID" value="MCC2149734.1"/>
    <property type="molecule type" value="Genomic_DNA"/>
</dbReference>
<reference evidence="2 3" key="1">
    <citation type="submission" date="2021-10" db="EMBL/GenBank/DDBJ databases">
        <title>Anaerobic single-cell dispensing facilitates the cultivation of human gut bacteria.</title>
        <authorList>
            <person name="Afrizal A."/>
        </authorList>
    </citation>
    <scope>NUCLEOTIDE SEQUENCE [LARGE SCALE GENOMIC DNA]</scope>
    <source>
        <strain evidence="2 3">CLA-AA-H246</strain>
    </source>
</reference>
<evidence type="ECO:0000313" key="2">
    <source>
        <dbReference type="EMBL" id="MCC2149734.1"/>
    </source>
</evidence>
<evidence type="ECO:0000259" key="1">
    <source>
        <dbReference type="PROSITE" id="PS51782"/>
    </source>
</evidence>